<dbReference type="PROSITE" id="PS50262">
    <property type="entry name" value="G_PROTEIN_RECEP_F1_2"/>
    <property type="match status" value="1"/>
</dbReference>
<evidence type="ECO:0000256" key="14">
    <source>
        <dbReference type="SAM" id="SignalP"/>
    </source>
</evidence>
<evidence type="ECO:0000256" key="2">
    <source>
        <dbReference type="ARBA" id="ARBA00022475"/>
    </source>
</evidence>
<evidence type="ECO:0000313" key="16">
    <source>
        <dbReference type="Proteomes" id="UP000504602"/>
    </source>
</evidence>
<proteinExistence type="inferred from homology"/>
<evidence type="ECO:0000256" key="7">
    <source>
        <dbReference type="ARBA" id="ARBA00023040"/>
    </source>
</evidence>
<dbReference type="AlphaFoldDB" id="A0A6I9HUJ9"/>
<dbReference type="FunFam" id="1.20.1070.10:FF:000010">
    <property type="entry name" value="Olfactory receptor"/>
    <property type="match status" value="1"/>
</dbReference>
<evidence type="ECO:0000256" key="8">
    <source>
        <dbReference type="ARBA" id="ARBA00023136"/>
    </source>
</evidence>
<keyword evidence="14" id="KW-0732">Signal</keyword>
<keyword evidence="16" id="KW-1185">Reference proteome</keyword>
<dbReference type="SUPFAM" id="SSF81321">
    <property type="entry name" value="Family A G protein-coupled receptor-like"/>
    <property type="match status" value="1"/>
</dbReference>
<dbReference type="InterPro" id="IPR000276">
    <property type="entry name" value="GPCR_Rhodpsn"/>
</dbReference>
<feature type="transmembrane region" description="Helical" evidence="13">
    <location>
        <begin position="257"/>
        <end position="284"/>
    </location>
</feature>
<dbReference type="PROSITE" id="PS00237">
    <property type="entry name" value="G_PROTEIN_RECEP_F1_1"/>
    <property type="match status" value="1"/>
</dbReference>
<feature type="transmembrane region" description="Helical" evidence="13">
    <location>
        <begin position="193"/>
        <end position="213"/>
    </location>
</feature>
<keyword evidence="4 12" id="KW-0812">Transmembrane</keyword>
<dbReference type="PRINTS" id="PR00237">
    <property type="entry name" value="GPCRRHODOPSN"/>
</dbReference>
<comment type="similarity">
    <text evidence="12">Belongs to the G-protein coupled receptor 1 family.</text>
</comment>
<feature type="signal peptide" evidence="14">
    <location>
        <begin position="1"/>
        <end position="19"/>
    </location>
</feature>
<dbReference type="KEGG" id="gfr:102037749"/>
<protein>
    <recommendedName>
        <fullName evidence="13">Olfactory receptor</fullName>
    </recommendedName>
</protein>
<evidence type="ECO:0000256" key="13">
    <source>
        <dbReference type="RuleBase" id="RU363047"/>
    </source>
</evidence>
<evidence type="ECO:0000313" key="17">
    <source>
        <dbReference type="RefSeq" id="XP_005429649.1"/>
    </source>
</evidence>
<dbReference type="Proteomes" id="UP000504602">
    <property type="component" value="Unplaced"/>
</dbReference>
<accession>A0A6I9HUJ9</accession>
<dbReference type="GO" id="GO:0005886">
    <property type="term" value="C:plasma membrane"/>
    <property type="evidence" value="ECO:0007669"/>
    <property type="project" value="UniProtKB-SubCell"/>
</dbReference>
<reference evidence="17" key="1">
    <citation type="submission" date="2025-08" db="UniProtKB">
        <authorList>
            <consortium name="RefSeq"/>
        </authorList>
    </citation>
    <scope>IDENTIFICATION</scope>
</reference>
<feature type="transmembrane region" description="Helical" evidence="13">
    <location>
        <begin position="122"/>
        <end position="142"/>
    </location>
</feature>
<evidence type="ECO:0000259" key="15">
    <source>
        <dbReference type="PROSITE" id="PS50262"/>
    </source>
</evidence>
<evidence type="ECO:0000256" key="5">
    <source>
        <dbReference type="ARBA" id="ARBA00022725"/>
    </source>
</evidence>
<feature type="transmembrane region" description="Helical" evidence="13">
    <location>
        <begin position="154"/>
        <end position="173"/>
    </location>
</feature>
<dbReference type="CDD" id="cd15912">
    <property type="entry name" value="7tmA_OR6C-like"/>
    <property type="match status" value="1"/>
</dbReference>
<evidence type="ECO:0000256" key="9">
    <source>
        <dbReference type="ARBA" id="ARBA00023170"/>
    </source>
</evidence>
<feature type="chain" id="PRO_5026998554" description="Olfactory receptor" evidence="14">
    <location>
        <begin position="20"/>
        <end position="371"/>
    </location>
</feature>
<feature type="domain" description="G-protein coupled receptors family 1 profile" evidence="15">
    <location>
        <begin position="97"/>
        <end position="346"/>
    </location>
</feature>
<dbReference type="OrthoDB" id="9709639at2759"/>
<keyword evidence="10" id="KW-0325">Glycoprotein</keyword>
<keyword evidence="6 13" id="KW-1133">Transmembrane helix</keyword>
<dbReference type="InterPro" id="IPR017452">
    <property type="entry name" value="GPCR_Rhodpsn_7TM"/>
</dbReference>
<dbReference type="GeneID" id="102037749"/>
<evidence type="ECO:0000256" key="11">
    <source>
        <dbReference type="ARBA" id="ARBA00023224"/>
    </source>
</evidence>
<keyword evidence="9 12" id="KW-0675">Receptor</keyword>
<dbReference type="PANTHER" id="PTHR26454">
    <property type="entry name" value="OLFACTORY RECEPTOR"/>
    <property type="match status" value="1"/>
</dbReference>
<dbReference type="RefSeq" id="XP_005429649.1">
    <property type="nucleotide sequence ID" value="XM_005429592.1"/>
</dbReference>
<gene>
    <name evidence="17" type="primary">LOC102037749</name>
</gene>
<dbReference type="Pfam" id="PF13853">
    <property type="entry name" value="7tm_4"/>
    <property type="match status" value="1"/>
</dbReference>
<dbReference type="Gene3D" id="1.20.1070.10">
    <property type="entry name" value="Rhodopsin 7-helix transmembrane proteins"/>
    <property type="match status" value="1"/>
</dbReference>
<dbReference type="PANTHER" id="PTHR26454:SF18">
    <property type="entry name" value="OLFACTORY RECEPTOR 6C76"/>
    <property type="match status" value="1"/>
</dbReference>
<keyword evidence="2 13" id="KW-1003">Cell membrane</keyword>
<keyword evidence="8 13" id="KW-0472">Membrane</keyword>
<comment type="subcellular location">
    <subcellularLocation>
        <location evidence="1 13">Cell membrane</location>
        <topology evidence="1 13">Multi-pass membrane protein</topology>
    </subcellularLocation>
</comment>
<feature type="transmembrane region" description="Helical" evidence="13">
    <location>
        <begin position="47"/>
        <end position="74"/>
    </location>
</feature>
<dbReference type="InParanoid" id="A0A6I9HUJ9"/>
<name>A0A6I9HUJ9_GEOFO</name>
<dbReference type="InterPro" id="IPR047132">
    <property type="entry name" value="Olfact_rcpt_6C-like"/>
</dbReference>
<keyword evidence="3 13" id="KW-0716">Sensory transduction</keyword>
<feature type="transmembrane region" description="Helical" evidence="13">
    <location>
        <begin position="81"/>
        <end position="102"/>
    </location>
</feature>
<keyword evidence="7 12" id="KW-0297">G-protein coupled receptor</keyword>
<keyword evidence="5 13" id="KW-0552">Olfaction</keyword>
<keyword evidence="11 12" id="KW-0807">Transducer</keyword>
<evidence type="ECO:0000256" key="4">
    <source>
        <dbReference type="ARBA" id="ARBA00022692"/>
    </source>
</evidence>
<organism evidence="16 17">
    <name type="scientific">Geospiza fortis</name>
    <name type="common">Medium ground-finch</name>
    <dbReference type="NCBI Taxonomy" id="48883"/>
    <lineage>
        <taxon>Eukaryota</taxon>
        <taxon>Metazoa</taxon>
        <taxon>Chordata</taxon>
        <taxon>Craniata</taxon>
        <taxon>Vertebrata</taxon>
        <taxon>Euteleostomi</taxon>
        <taxon>Archelosauria</taxon>
        <taxon>Archosauria</taxon>
        <taxon>Dinosauria</taxon>
        <taxon>Saurischia</taxon>
        <taxon>Theropoda</taxon>
        <taxon>Coelurosauria</taxon>
        <taxon>Aves</taxon>
        <taxon>Neognathae</taxon>
        <taxon>Neoaves</taxon>
        <taxon>Telluraves</taxon>
        <taxon>Australaves</taxon>
        <taxon>Passeriformes</taxon>
        <taxon>Thraupidae</taxon>
        <taxon>Geospiza</taxon>
    </lineage>
</organism>
<evidence type="ECO:0000256" key="6">
    <source>
        <dbReference type="ARBA" id="ARBA00022989"/>
    </source>
</evidence>
<dbReference type="PRINTS" id="PR00245">
    <property type="entry name" value="OLFACTORYR"/>
</dbReference>
<feature type="transmembrane region" description="Helical" evidence="13">
    <location>
        <begin position="296"/>
        <end position="316"/>
    </location>
</feature>
<feature type="transmembrane region" description="Helical" evidence="13">
    <location>
        <begin position="328"/>
        <end position="348"/>
    </location>
</feature>
<evidence type="ECO:0000256" key="12">
    <source>
        <dbReference type="RuleBase" id="RU000688"/>
    </source>
</evidence>
<dbReference type="GO" id="GO:0004984">
    <property type="term" value="F:olfactory receptor activity"/>
    <property type="evidence" value="ECO:0007669"/>
    <property type="project" value="InterPro"/>
</dbReference>
<evidence type="ECO:0000256" key="3">
    <source>
        <dbReference type="ARBA" id="ARBA00022606"/>
    </source>
</evidence>
<dbReference type="GO" id="GO:0004930">
    <property type="term" value="F:G protein-coupled receptor activity"/>
    <property type="evidence" value="ECO:0007669"/>
    <property type="project" value="UniProtKB-KW"/>
</dbReference>
<dbReference type="InterPro" id="IPR000725">
    <property type="entry name" value="Olfact_rcpt"/>
</dbReference>
<evidence type="ECO:0000256" key="10">
    <source>
        <dbReference type="ARBA" id="ARBA00023180"/>
    </source>
</evidence>
<sequence length="371" mass="42299">MTRISNMWFLWLLQSFTRGLLLVLPCNVSKAKLTHVQLFSNSSQNRFFLFLASLFNDISMNHTIVGEFVLLGLANSRQWEIILFVFLGIAYLLILLGNISVISITLTNNFLQTPMYYFLRNFALLEITFTSTFLPSTLYSLLTERKTISLPGCFLQMLLFYCLGTCTLFYMAVMSLDRYVAICHPLHYPAIMTSRFCLQLILGCWALTFLLMFPPTIMTVQLPFCGPNVMNHFYCDASLMLQLSCTDTGFIEELMFIILIIILPGTLIVTAVSYGSIIVTILLIPSSAGRRKAFSTCSAHLMVVMVFYSTCIYRYIRPAQRGGQDSDKVLSLFFSVLTQTVNPYIYSLRNRQVKQALKEKILKFSGSLRQM</sequence>
<evidence type="ECO:0000256" key="1">
    <source>
        <dbReference type="ARBA" id="ARBA00004651"/>
    </source>
</evidence>